<dbReference type="PANTHER" id="PTHR43405:SF1">
    <property type="entry name" value="GLYCOSYL HYDROLASE DIGH"/>
    <property type="match status" value="1"/>
</dbReference>
<evidence type="ECO:0000313" key="3">
    <source>
        <dbReference type="EMBL" id="KPJ72763.1"/>
    </source>
</evidence>
<dbReference type="Pfam" id="PF02638">
    <property type="entry name" value="GHL10"/>
    <property type="match status" value="1"/>
</dbReference>
<dbReference type="Gene3D" id="3.20.20.80">
    <property type="entry name" value="Glycosidases"/>
    <property type="match status" value="1"/>
</dbReference>
<evidence type="ECO:0000256" key="1">
    <source>
        <dbReference type="ARBA" id="ARBA00022729"/>
    </source>
</evidence>
<dbReference type="InterPro" id="IPR017853">
    <property type="entry name" value="GH"/>
</dbReference>
<feature type="domain" description="Glycosyl hydrolase-like 10" evidence="2">
    <location>
        <begin position="29"/>
        <end position="289"/>
    </location>
</feature>
<dbReference type="AlphaFoldDB" id="A0A0S7YEF3"/>
<organism evidence="3 4">
    <name type="scientific">candidate division TA06 bacterium DG_78</name>
    <dbReference type="NCBI Taxonomy" id="1703772"/>
    <lineage>
        <taxon>Bacteria</taxon>
        <taxon>Bacteria division TA06</taxon>
    </lineage>
</organism>
<dbReference type="InterPro" id="IPR003790">
    <property type="entry name" value="GHL10"/>
</dbReference>
<dbReference type="EMBL" id="LJNI01000056">
    <property type="protein sequence ID" value="KPJ72763.1"/>
    <property type="molecule type" value="Genomic_DNA"/>
</dbReference>
<sequence length="353" mass="41919">MGILVLLFILHTDFRGIWIPRWSITDYNKIFEHLDGRFNHIFLQVFASGEAYYPSKYVPSRMLSDAWLKEFIHEAHRRNIKVSAWINTFYSWGYAPWTPNSEHPINRYPEWYVRDQYQESILDYDVDRLRQMGIEGYYLAPANSEVRLYITRIIEELLNYDFDGIHLDYIRYPSQEFIYDSFLRTKFMRKFSIDPSDLFTSPDSLKRKLSIWGYDDFKSQWFRFVKDDLTLFIKDLNNIIKVTYPNIEISVAVKANHVTARAGYHQEWVTWLNSDFVDFVCLMAYTKDIDGILASTLKAVDEPRRVVVGLGLYLLSPSEVEKQLRLVHDSPFAGVVFFSYEEVKKNRRYLSSL</sequence>
<dbReference type="Proteomes" id="UP000051012">
    <property type="component" value="Unassembled WGS sequence"/>
</dbReference>
<dbReference type="SUPFAM" id="SSF51445">
    <property type="entry name" value="(Trans)glycosidases"/>
    <property type="match status" value="2"/>
</dbReference>
<reference evidence="3 4" key="1">
    <citation type="journal article" date="2015" name="Microbiome">
        <title>Genomic resolution of linkages in carbon, nitrogen, and sulfur cycling among widespread estuary sediment bacteria.</title>
        <authorList>
            <person name="Baker B.J."/>
            <person name="Lazar C.S."/>
            <person name="Teske A.P."/>
            <person name="Dick G.J."/>
        </authorList>
    </citation>
    <scope>NUCLEOTIDE SEQUENCE [LARGE SCALE GENOMIC DNA]</scope>
    <source>
        <strain evidence="3">DG_78</strain>
    </source>
</reference>
<dbReference type="InterPro" id="IPR052177">
    <property type="entry name" value="Divisome_Glycosyl_Hydrolase"/>
</dbReference>
<evidence type="ECO:0000259" key="2">
    <source>
        <dbReference type="Pfam" id="PF02638"/>
    </source>
</evidence>
<comment type="caution">
    <text evidence="3">The sequence shown here is derived from an EMBL/GenBank/DDBJ whole genome shotgun (WGS) entry which is preliminary data.</text>
</comment>
<dbReference type="PANTHER" id="PTHR43405">
    <property type="entry name" value="GLYCOSYL HYDROLASE DIGH"/>
    <property type="match status" value="1"/>
</dbReference>
<accession>A0A0S7YEF3</accession>
<gene>
    <name evidence="3" type="ORF">AMJ52_05230</name>
</gene>
<name>A0A0S7YEF3_UNCT6</name>
<evidence type="ECO:0000313" key="4">
    <source>
        <dbReference type="Proteomes" id="UP000051012"/>
    </source>
</evidence>
<keyword evidence="1" id="KW-0732">Signal</keyword>
<protein>
    <recommendedName>
        <fullName evidence="2">Glycosyl hydrolase-like 10 domain-containing protein</fullName>
    </recommendedName>
</protein>
<proteinExistence type="predicted"/>